<organism evidence="6 7">
    <name type="scientific">Undibacter mobilis</name>
    <dbReference type="NCBI Taxonomy" id="2292256"/>
    <lineage>
        <taxon>Bacteria</taxon>
        <taxon>Pseudomonadati</taxon>
        <taxon>Pseudomonadota</taxon>
        <taxon>Alphaproteobacteria</taxon>
        <taxon>Hyphomicrobiales</taxon>
        <taxon>Nitrobacteraceae</taxon>
        <taxon>Undibacter</taxon>
    </lineage>
</organism>
<keyword evidence="1 4" id="KW-0597">Phosphoprotein</keyword>
<dbReference type="CDD" id="cd00156">
    <property type="entry name" value="REC"/>
    <property type="match status" value="1"/>
</dbReference>
<evidence type="ECO:0000313" key="6">
    <source>
        <dbReference type="EMBL" id="RDV05311.1"/>
    </source>
</evidence>
<feature type="modified residue" description="4-aspartylphosphate" evidence="4">
    <location>
        <position position="70"/>
    </location>
</feature>
<evidence type="ECO:0000259" key="5">
    <source>
        <dbReference type="PROSITE" id="PS50110"/>
    </source>
</evidence>
<dbReference type="InterPro" id="IPR050595">
    <property type="entry name" value="Bact_response_regulator"/>
</dbReference>
<dbReference type="InterPro" id="IPR001789">
    <property type="entry name" value="Sig_transdc_resp-reg_receiver"/>
</dbReference>
<dbReference type="AlphaFoldDB" id="A0A371BD88"/>
<name>A0A371BD88_9BRAD</name>
<dbReference type="PROSITE" id="PS50110">
    <property type="entry name" value="RESPONSE_REGULATORY"/>
    <property type="match status" value="1"/>
</dbReference>
<proteinExistence type="predicted"/>
<evidence type="ECO:0000256" key="4">
    <source>
        <dbReference type="PROSITE-ProRule" id="PRU00169"/>
    </source>
</evidence>
<protein>
    <submittedName>
        <fullName evidence="6">Response regulator</fullName>
    </submittedName>
</protein>
<dbReference type="RefSeq" id="WP_115517337.1">
    <property type="nucleotide sequence ID" value="NZ_QRGO01000001.1"/>
</dbReference>
<evidence type="ECO:0000256" key="1">
    <source>
        <dbReference type="ARBA" id="ARBA00022553"/>
    </source>
</evidence>
<dbReference type="InterPro" id="IPR011006">
    <property type="entry name" value="CheY-like_superfamily"/>
</dbReference>
<dbReference type="SMART" id="SM00448">
    <property type="entry name" value="REC"/>
    <property type="match status" value="1"/>
</dbReference>
<keyword evidence="7" id="KW-1185">Reference proteome</keyword>
<dbReference type="GO" id="GO:0000160">
    <property type="term" value="P:phosphorelay signal transduction system"/>
    <property type="evidence" value="ECO:0007669"/>
    <property type="project" value="InterPro"/>
</dbReference>
<dbReference type="PANTHER" id="PTHR44591">
    <property type="entry name" value="STRESS RESPONSE REGULATOR PROTEIN 1"/>
    <property type="match status" value="1"/>
</dbReference>
<feature type="domain" description="Response regulatory" evidence="5">
    <location>
        <begin position="21"/>
        <end position="139"/>
    </location>
</feature>
<reference evidence="7" key="1">
    <citation type="submission" date="2018-08" db="EMBL/GenBank/DDBJ databases">
        <authorList>
            <person name="Kim S.-J."/>
            <person name="Jung G.-Y."/>
        </authorList>
    </citation>
    <scope>NUCLEOTIDE SEQUENCE [LARGE SCALE GENOMIC DNA]</scope>
    <source>
        <strain evidence="7">GY_H</strain>
    </source>
</reference>
<dbReference type="Gene3D" id="3.40.50.2300">
    <property type="match status" value="1"/>
</dbReference>
<dbReference type="EMBL" id="QRGO01000001">
    <property type="protein sequence ID" value="RDV05311.1"/>
    <property type="molecule type" value="Genomic_DNA"/>
</dbReference>
<dbReference type="Proteomes" id="UP000263993">
    <property type="component" value="Unassembled WGS sequence"/>
</dbReference>
<comment type="caution">
    <text evidence="6">The sequence shown here is derived from an EMBL/GenBank/DDBJ whole genome shotgun (WGS) entry which is preliminary data.</text>
</comment>
<dbReference type="SUPFAM" id="SSF52172">
    <property type="entry name" value="CheY-like"/>
    <property type="match status" value="1"/>
</dbReference>
<evidence type="ECO:0000313" key="7">
    <source>
        <dbReference type="Proteomes" id="UP000263993"/>
    </source>
</evidence>
<sequence>MPDKPSDDTLTNNAPSPAEFNLLVIDDDSVQRTIISRIGGQAGFNVESAATFDAANGLLTSLRFDGVTLDLGLGDRSGALLLPVIARVGYRLPVLVISGATQQLLDATSVMSRALEIDAEILAKPLNLPRLRECLARFKLQAATARARQWA</sequence>
<keyword evidence="2" id="KW-0805">Transcription regulation</keyword>
<gene>
    <name evidence="6" type="ORF">DXH78_12445</name>
</gene>
<keyword evidence="3" id="KW-0804">Transcription</keyword>
<dbReference type="OrthoDB" id="5181538at2"/>
<evidence type="ECO:0000256" key="3">
    <source>
        <dbReference type="ARBA" id="ARBA00023163"/>
    </source>
</evidence>
<dbReference type="Pfam" id="PF00072">
    <property type="entry name" value="Response_reg"/>
    <property type="match status" value="1"/>
</dbReference>
<accession>A0A371BD88</accession>
<dbReference type="PANTHER" id="PTHR44591:SF3">
    <property type="entry name" value="RESPONSE REGULATORY DOMAIN-CONTAINING PROTEIN"/>
    <property type="match status" value="1"/>
</dbReference>
<evidence type="ECO:0000256" key="2">
    <source>
        <dbReference type="ARBA" id="ARBA00023015"/>
    </source>
</evidence>